<dbReference type="GO" id="GO:0016301">
    <property type="term" value="F:kinase activity"/>
    <property type="evidence" value="ECO:0007669"/>
    <property type="project" value="UniProtKB-KW"/>
</dbReference>
<dbReference type="Proteomes" id="UP000050356">
    <property type="component" value="Unassembled WGS sequence"/>
</dbReference>
<gene>
    <name evidence="1" type="ORF">ALO50_102671</name>
</gene>
<protein>
    <submittedName>
        <fullName evidence="1">Selenide, water dikinase</fullName>
    </submittedName>
</protein>
<keyword evidence="1" id="KW-0808">Transferase</keyword>
<dbReference type="EMBL" id="LJQA01000675">
    <property type="protein sequence ID" value="KPW88699.1"/>
    <property type="molecule type" value="Genomic_DNA"/>
</dbReference>
<organism evidence="1 2">
    <name type="scientific">Pseudomonas syringae pv. cerasicola</name>
    <dbReference type="NCBI Taxonomy" id="264451"/>
    <lineage>
        <taxon>Bacteria</taxon>
        <taxon>Pseudomonadati</taxon>
        <taxon>Pseudomonadota</taxon>
        <taxon>Gammaproteobacteria</taxon>
        <taxon>Pseudomonadales</taxon>
        <taxon>Pseudomonadaceae</taxon>
        <taxon>Pseudomonas</taxon>
        <taxon>Pseudomonas syringae</taxon>
    </lineage>
</organism>
<evidence type="ECO:0000313" key="2">
    <source>
        <dbReference type="Proteomes" id="UP000050356"/>
    </source>
</evidence>
<accession>A0A0P9PTU0</accession>
<evidence type="ECO:0000313" key="1">
    <source>
        <dbReference type="EMBL" id="KPW88699.1"/>
    </source>
</evidence>
<dbReference type="InterPro" id="IPR036676">
    <property type="entry name" value="PurM-like_C_sf"/>
</dbReference>
<dbReference type="SUPFAM" id="SSF56042">
    <property type="entry name" value="PurM C-terminal domain-like"/>
    <property type="match status" value="1"/>
</dbReference>
<dbReference type="AlphaFoldDB" id="A0A0P9PTU0"/>
<name>A0A0P9PTU0_PSESX</name>
<keyword evidence="1" id="KW-0418">Kinase</keyword>
<proteinExistence type="predicted"/>
<reference evidence="1 2" key="1">
    <citation type="submission" date="2015-09" db="EMBL/GenBank/DDBJ databases">
        <title>Genome announcement of multiple Pseudomonas syringae strains.</title>
        <authorList>
            <person name="Thakur S."/>
            <person name="Wang P.W."/>
            <person name="Gong Y."/>
            <person name="Weir B.S."/>
            <person name="Guttman D.S."/>
        </authorList>
    </citation>
    <scope>NUCLEOTIDE SEQUENCE [LARGE SCALE GENOMIC DNA]</scope>
    <source>
        <strain evidence="1 2">ICMP17524</strain>
    </source>
</reference>
<dbReference type="PATRIC" id="fig|264451.4.peg.2990"/>
<sequence length="61" mass="6435">MAALSDAQRDLLCDPQTSGGLLVAVSPEGEAEFLTVAAELGLLLNPIGTLRERQTHAVEVF</sequence>
<comment type="caution">
    <text evidence="1">The sequence shown here is derived from an EMBL/GenBank/DDBJ whole genome shotgun (WGS) entry which is preliminary data.</text>
</comment>
<dbReference type="Gene3D" id="3.90.650.10">
    <property type="entry name" value="PurM-like C-terminal domain"/>
    <property type="match status" value="1"/>
</dbReference>